<dbReference type="InterPro" id="IPR001589">
    <property type="entry name" value="Actinin_actin-bd_CS"/>
</dbReference>
<evidence type="ECO:0000256" key="2">
    <source>
        <dbReference type="ARBA" id="ARBA00022692"/>
    </source>
</evidence>
<dbReference type="Gene3D" id="1.10.418.10">
    <property type="entry name" value="Calponin-like domain"/>
    <property type="match status" value="2"/>
</dbReference>
<name>A0ABN7T3C3_OIKDI</name>
<dbReference type="Pfam" id="PF00307">
    <property type="entry name" value="CH"/>
    <property type="match status" value="2"/>
</dbReference>
<dbReference type="SUPFAM" id="SSF46966">
    <property type="entry name" value="Spectrin repeat"/>
    <property type="match status" value="2"/>
</dbReference>
<keyword evidence="4" id="KW-1133">Transmembrane helix</keyword>
<comment type="subcellular location">
    <subcellularLocation>
        <location evidence="1">Membrane</location>
    </subcellularLocation>
</comment>
<dbReference type="Pfam" id="PF25034">
    <property type="entry name" value="Spectrin_SYNE1"/>
    <property type="match status" value="1"/>
</dbReference>
<evidence type="ECO:0000256" key="3">
    <source>
        <dbReference type="ARBA" id="ARBA00022737"/>
    </source>
</evidence>
<dbReference type="SMART" id="SM00033">
    <property type="entry name" value="CH"/>
    <property type="match status" value="2"/>
</dbReference>
<keyword evidence="10" id="KW-1185">Reference proteome</keyword>
<keyword evidence="3" id="KW-0677">Repeat</keyword>
<reference evidence="9 10" key="1">
    <citation type="submission" date="2021-04" db="EMBL/GenBank/DDBJ databases">
        <authorList>
            <person name="Bliznina A."/>
        </authorList>
    </citation>
    <scope>NUCLEOTIDE SEQUENCE [LARGE SCALE GENOMIC DNA]</scope>
</reference>
<evidence type="ECO:0000256" key="7">
    <source>
        <dbReference type="SAM" id="MobiDB-lite"/>
    </source>
</evidence>
<gene>
    <name evidence="9" type="ORF">OKIOD_LOCUS15125</name>
</gene>
<feature type="region of interest" description="Disordered" evidence="7">
    <location>
        <begin position="415"/>
        <end position="439"/>
    </location>
</feature>
<dbReference type="PANTHER" id="PTHR47535">
    <property type="entry name" value="MUSCLE-SPECIFIC PROTEIN 300 KDA, ISOFORM G"/>
    <property type="match status" value="1"/>
</dbReference>
<feature type="domain" description="Calponin-homology (CH)" evidence="8">
    <location>
        <begin position="180"/>
        <end position="290"/>
    </location>
</feature>
<sequence>MYKIVLFIEDNDIEDYIVELKAQWEETQRRTYTKWVNLYLSKRKPPIKLNDIVDDFKNGPEQMAKLLEILCGCRIDTESGRNDLVQSKKKNRVRLPGQRSTNRIHQINTVSNALDALKQARPDVQMVGINPSDIVDGKTSVVLGLIWRMVLNFQIEEVLEQLKKYEDIEVETKNKKKSADSARKAMLKWIRKTGEKVKTPDAIDVEINDFGPSFRDGRAFHSLLHAIDEDAVDPAVANRGSNKERLEAAFKIAEERFGIPKILDAEDIDVDKPDEKSVMMYVAEIIKVAEARLGSSGAVSQDLTDTAIELDRLMTWTAGAEEALKKKHKLKKYTPKDFNDYKDFERDLDEKEDSFQKIAPKCDPEQVKLIAGCFENLEKSKSRWLDGFDKHLPKELRKVGDFLKKAEKGVRKIEESENSLREEFSENEPKDPESSIHSLDSRIKDHNETFENMSEMIELVKAAGRNGTLDQQQLDFIQGRLDKIESTSVYRLAWLEYSEARYRLLGYIAAAQAQLKYWTSPMSSVEEVENKLRDWQQLMDLGEFGVKLEQASANLKEKTNCYVKTGLITPKERENVKRMTEDKTAQARMILVEMNSTKALLENTVERWTKYIDLLDSSTKWLDEAEQVRDGGDEQRNAFFTHEGIEEVQKSIKGLNACSEFLREHVEQEKEEIIAEETNGVNQRWNDLQEIMRQIVKKNELRANEDRFRENVEKIQKWLSETEELLQQSIVTQLDEIADYEQALAIVKNEQMGEMEKLYRKTSTAAQVVCRSNPSKELTKQKLKIMSQIKDRYISVRETVDKALESTSNLQTPLNSLEEIYNDVQSWHDEAEEVLESYEDPNCGLEDVDRLLELHASQFGQEVLNEVEANISRMRSNVTTVNEVKMPSMDSSDVENRVLQLNRAVETIRRQAATWGPRIESLSKKWDDLQKWIKDSEDALNDSEKFLTQEEAPGKEELEELADTVSQLLSKAPMIKCDFEDLKQNLARLRLISEYKYNPRGVNE</sequence>
<dbReference type="PROSITE" id="PS00020">
    <property type="entry name" value="ACTININ_2"/>
    <property type="match status" value="1"/>
</dbReference>
<dbReference type="InterPro" id="IPR036872">
    <property type="entry name" value="CH_dom_sf"/>
</dbReference>
<evidence type="ECO:0000256" key="6">
    <source>
        <dbReference type="ARBA" id="ARBA00023203"/>
    </source>
</evidence>
<organism evidence="9 10">
    <name type="scientific">Oikopleura dioica</name>
    <name type="common">Tunicate</name>
    <dbReference type="NCBI Taxonomy" id="34765"/>
    <lineage>
        <taxon>Eukaryota</taxon>
        <taxon>Metazoa</taxon>
        <taxon>Chordata</taxon>
        <taxon>Tunicata</taxon>
        <taxon>Appendicularia</taxon>
        <taxon>Copelata</taxon>
        <taxon>Oikopleuridae</taxon>
        <taxon>Oikopleura</taxon>
    </lineage>
</organism>
<accession>A0ABN7T3C3</accession>
<keyword evidence="2" id="KW-0812">Transmembrane</keyword>
<evidence type="ECO:0000259" key="8">
    <source>
        <dbReference type="PROSITE" id="PS50021"/>
    </source>
</evidence>
<protein>
    <submittedName>
        <fullName evidence="9">Oidioi.mRNA.OKI2018_I69.chr2.g6360.t1.cds</fullName>
    </submittedName>
</protein>
<dbReference type="PROSITE" id="PS50021">
    <property type="entry name" value="CH"/>
    <property type="match status" value="2"/>
</dbReference>
<dbReference type="SUPFAM" id="SSF47576">
    <property type="entry name" value="Calponin-homology domain, CH-domain"/>
    <property type="match status" value="1"/>
</dbReference>
<evidence type="ECO:0000256" key="5">
    <source>
        <dbReference type="ARBA" id="ARBA00023136"/>
    </source>
</evidence>
<proteinExistence type="predicted"/>
<dbReference type="InterPro" id="IPR057057">
    <property type="entry name" value="Spectrin_SYNE1"/>
</dbReference>
<dbReference type="InterPro" id="IPR052403">
    <property type="entry name" value="LINC-complex_assoc"/>
</dbReference>
<feature type="domain" description="Calponin-homology (CH)" evidence="8">
    <location>
        <begin position="26"/>
        <end position="154"/>
    </location>
</feature>
<dbReference type="Proteomes" id="UP001158576">
    <property type="component" value="Chromosome 2"/>
</dbReference>
<dbReference type="Gene3D" id="1.20.58.60">
    <property type="match status" value="2"/>
</dbReference>
<evidence type="ECO:0000256" key="4">
    <source>
        <dbReference type="ARBA" id="ARBA00022989"/>
    </source>
</evidence>
<dbReference type="PANTHER" id="PTHR47535:SF1">
    <property type="entry name" value="NESPRIN-1"/>
    <property type="match status" value="1"/>
</dbReference>
<keyword evidence="6" id="KW-0009">Actin-binding</keyword>
<evidence type="ECO:0000256" key="1">
    <source>
        <dbReference type="ARBA" id="ARBA00004370"/>
    </source>
</evidence>
<dbReference type="EMBL" id="OU015567">
    <property type="protein sequence ID" value="CAG5112106.1"/>
    <property type="molecule type" value="Genomic_DNA"/>
</dbReference>
<dbReference type="PROSITE" id="PS00019">
    <property type="entry name" value="ACTININ_1"/>
    <property type="match status" value="1"/>
</dbReference>
<evidence type="ECO:0000313" key="9">
    <source>
        <dbReference type="EMBL" id="CAG5112106.1"/>
    </source>
</evidence>
<keyword evidence="5" id="KW-0472">Membrane</keyword>
<dbReference type="InterPro" id="IPR001715">
    <property type="entry name" value="CH_dom"/>
</dbReference>
<evidence type="ECO:0000313" key="10">
    <source>
        <dbReference type="Proteomes" id="UP001158576"/>
    </source>
</evidence>